<keyword evidence="1" id="KW-0677">Repeat</keyword>
<proteinExistence type="predicted"/>
<feature type="repeat" description="ANK" evidence="3">
    <location>
        <begin position="1220"/>
        <end position="1252"/>
    </location>
</feature>
<dbReference type="Gene3D" id="1.25.40.20">
    <property type="entry name" value="Ankyrin repeat-containing domain"/>
    <property type="match status" value="3"/>
</dbReference>
<dbReference type="SUPFAM" id="SSF48403">
    <property type="entry name" value="Ankyrin repeat"/>
    <property type="match status" value="2"/>
</dbReference>
<accession>A0A8H3UHM8</accession>
<evidence type="ECO:0000256" key="2">
    <source>
        <dbReference type="ARBA" id="ARBA00023043"/>
    </source>
</evidence>
<dbReference type="Pfam" id="PF12796">
    <property type="entry name" value="Ank_2"/>
    <property type="match status" value="3"/>
</dbReference>
<dbReference type="PANTHER" id="PTHR24198:SF165">
    <property type="entry name" value="ANKYRIN REPEAT-CONTAINING PROTEIN-RELATED"/>
    <property type="match status" value="1"/>
</dbReference>
<dbReference type="EMBL" id="WNWQ01000357">
    <property type="protein sequence ID" value="KAE9969733.1"/>
    <property type="molecule type" value="Genomic_DNA"/>
</dbReference>
<sequence>MHIHPSTRRSTARDAILPSSCTNFERHRGCAAEAMLFPIKQLPHDEPPFSALYPSDAAMEPYNAASSASSVFTLTGKVIKSLGDIKHADKEREKIHDHLCLLEPVIKRLQFRLDEAATPQSDSSKPLNPWDRNLDSLQKLKDKLMKAMQYLMKETEPEKGVEKVKDRVTHPWKKEKFEVLMKEINGYCNTIDLILSQDGVDLLHHSNFVLTGIDNGIQEVKSTTNAARLDSEDTNARVKNIETMSTVAAPVLLEIQDRLTNLSAMAIEHIRAQVDIDTTPVLFVYLNQKASVAQTKKNILGSLLAQLVRLKCSKSLPALRQAYRQSKNGAIPPHLPDNCSDRAGCNKVGCIRDMVLTELQSYALSFLVVDARDECSDDVRFWLEDELYGLQDAGVSIMTTSRMLEATASKAIFCDTCTNTETRRPLHLYWCCLDCLEEQPEDAPGFDLCQRCIDQGAMCSVDPSHTLGETAKVEVFIRTPDEAMKAYIKYEMTREIGDTRRSQRRDKRLHSSIRTSRLGRMLTNDPELLEIILNTIVEKADGVFLFPKLYVKTLKGQQSPEMVFQSLQSLPTTLPEMYENSIMTRILSQDPTESSDTAMTILSILAVAFQPISLTALIDALAVRAGDSVINRFRRVDKELILEVTQGLVVIDPNPDPSQAIVRLFHLSLNEYLEDSSARWFPDAHSDLAIKCLSYLNLSVFAEPCERHADFHSKIPLYPFVAYAAQHFGDHMHKVPMTNDKTTSLESLAAEYLSSSGRVAALSQAAWCTQRHCAGGWDVRRSVQGLHVAAWFGLYKVMPLLVSAPYSDSIDAREQTYWQTPLHYACRRGHVKAVRQLLKLGVDVNIRSGRGRTALIEAIEAGQPEVVSELLEFSRKDLDVNEVYRSDFERTPLMLAVRKVDESMVRRLLDHERTDINLQDTGGYTALSHAVITHASLTLRLEESKELANAQVSQERLNTCEAIFKCLLEYEPDLERVDSQGRSALILAAERNDAVGVQMLLNKGADPLLKDKQTGGMALHRAAERGHIKVLEAMTDHASCIDCFDVRFLDDDKRGLLHCASSSDNPGAPDIVRLLSAKGFDINLQDCYGITPLHEASRSGSVDSIETLLELGASSVSDNFGRTPQQVAWLYERDDIIPLLGHESDQSLSSTWKRPLWSLAKTGEPEQITKALEEGPNKIGEEREHVTNDTALHFAVRCFQSENLTQLACCGDSVDLSNRSGRTALHTAAFYDNQQAAKILIDKKADLDVRDRWGATPIMIAQAKWHYDLAIILCAAGADISTKELDLTTMLFRAVEMNNAEAVQHLLDNGVDILSKDEHFKTALEVAMEKGEEADEICQILSSRTFFVKAEPGMLENSTILSGRASSQPLLSAFRMPEDALDEPHRSSSVPLLVEHGTGLHATVDTSQSMSHARPLASVLQISGV</sequence>
<evidence type="ECO:0000256" key="1">
    <source>
        <dbReference type="ARBA" id="ARBA00022737"/>
    </source>
</evidence>
<evidence type="ECO:0000256" key="3">
    <source>
        <dbReference type="PROSITE-ProRule" id="PRU00023"/>
    </source>
</evidence>
<dbReference type="InterPro" id="IPR056884">
    <property type="entry name" value="NPHP3-like_N"/>
</dbReference>
<keyword evidence="2 3" id="KW-0040">ANK repeat</keyword>
<evidence type="ECO:0000313" key="6">
    <source>
        <dbReference type="Proteomes" id="UP000433883"/>
    </source>
</evidence>
<feature type="repeat" description="ANK" evidence="3">
    <location>
        <begin position="817"/>
        <end position="849"/>
    </location>
</feature>
<comment type="caution">
    <text evidence="5">The sequence shown here is derived from an EMBL/GenBank/DDBJ whole genome shotgun (WGS) entry which is preliminary data.</text>
</comment>
<feature type="repeat" description="ANK" evidence="3">
    <location>
        <begin position="1088"/>
        <end position="1120"/>
    </location>
</feature>
<dbReference type="SMART" id="SM00248">
    <property type="entry name" value="ANK"/>
    <property type="match status" value="12"/>
</dbReference>
<feature type="repeat" description="ANK" evidence="3">
    <location>
        <begin position="980"/>
        <end position="1012"/>
    </location>
</feature>
<protein>
    <recommendedName>
        <fullName evidence="4">Nephrocystin 3-like N-terminal domain-containing protein</fullName>
    </recommendedName>
</protein>
<organism evidence="5 6">
    <name type="scientific">Venturia inaequalis</name>
    <name type="common">Apple scab fungus</name>
    <dbReference type="NCBI Taxonomy" id="5025"/>
    <lineage>
        <taxon>Eukaryota</taxon>
        <taxon>Fungi</taxon>
        <taxon>Dikarya</taxon>
        <taxon>Ascomycota</taxon>
        <taxon>Pezizomycotina</taxon>
        <taxon>Dothideomycetes</taxon>
        <taxon>Pleosporomycetidae</taxon>
        <taxon>Venturiales</taxon>
        <taxon>Venturiaceae</taxon>
        <taxon>Venturia</taxon>
    </lineage>
</organism>
<dbReference type="PROSITE" id="PS50297">
    <property type="entry name" value="ANK_REP_REGION"/>
    <property type="match status" value="4"/>
</dbReference>
<dbReference type="InterPro" id="IPR036770">
    <property type="entry name" value="Ankyrin_rpt-contain_sf"/>
</dbReference>
<gene>
    <name evidence="5" type="ORF">BLS_005234</name>
</gene>
<reference evidence="5 6" key="1">
    <citation type="submission" date="2019-11" db="EMBL/GenBank/DDBJ databases">
        <title>Venturia inaequalis Genome Resource.</title>
        <authorList>
            <person name="Lichtner F.J."/>
        </authorList>
    </citation>
    <scope>NUCLEOTIDE SEQUENCE [LARGE SCALE GENOMIC DNA]</scope>
    <source>
        <strain evidence="5">Bline_iso_100314</strain>
    </source>
</reference>
<feature type="repeat" description="ANK" evidence="3">
    <location>
        <begin position="1286"/>
        <end position="1318"/>
    </location>
</feature>
<dbReference type="InterPro" id="IPR002110">
    <property type="entry name" value="Ankyrin_rpt"/>
</dbReference>
<dbReference type="Proteomes" id="UP000433883">
    <property type="component" value="Unassembled WGS sequence"/>
</dbReference>
<dbReference type="Pfam" id="PF24883">
    <property type="entry name" value="NPHP3_N"/>
    <property type="match status" value="1"/>
</dbReference>
<feature type="domain" description="Nephrocystin 3-like N-terminal" evidence="4">
    <location>
        <begin position="260"/>
        <end position="402"/>
    </location>
</feature>
<evidence type="ECO:0000313" key="5">
    <source>
        <dbReference type="EMBL" id="KAE9969733.1"/>
    </source>
</evidence>
<evidence type="ECO:0000259" key="4">
    <source>
        <dbReference type="Pfam" id="PF24883"/>
    </source>
</evidence>
<dbReference type="PANTHER" id="PTHR24198">
    <property type="entry name" value="ANKYRIN REPEAT AND PROTEIN KINASE DOMAIN-CONTAINING PROTEIN"/>
    <property type="match status" value="1"/>
</dbReference>
<dbReference type="Pfam" id="PF00023">
    <property type="entry name" value="Ank"/>
    <property type="match status" value="2"/>
</dbReference>
<name>A0A8H3UHM8_VENIN</name>
<dbReference type="PROSITE" id="PS50088">
    <property type="entry name" value="ANK_REPEAT"/>
    <property type="match status" value="5"/>
</dbReference>